<reference evidence="2" key="2">
    <citation type="submission" date="2020-10" db="UniProtKB">
        <authorList>
            <consortium name="WormBaseParasite"/>
        </authorList>
    </citation>
    <scope>IDENTIFICATION</scope>
</reference>
<dbReference type="Proteomes" id="UP000492821">
    <property type="component" value="Unassembled WGS sequence"/>
</dbReference>
<evidence type="ECO:0000313" key="2">
    <source>
        <dbReference type="WBParaSite" id="Pan_g23978.t1"/>
    </source>
</evidence>
<accession>A0A7E4VRH3</accession>
<name>A0A7E4VRH3_PANRE</name>
<keyword evidence="1" id="KW-1185">Reference proteome</keyword>
<organism evidence="1 2">
    <name type="scientific">Panagrellus redivivus</name>
    <name type="common">Microworm</name>
    <dbReference type="NCBI Taxonomy" id="6233"/>
    <lineage>
        <taxon>Eukaryota</taxon>
        <taxon>Metazoa</taxon>
        <taxon>Ecdysozoa</taxon>
        <taxon>Nematoda</taxon>
        <taxon>Chromadorea</taxon>
        <taxon>Rhabditida</taxon>
        <taxon>Tylenchina</taxon>
        <taxon>Panagrolaimomorpha</taxon>
        <taxon>Panagrolaimoidea</taxon>
        <taxon>Panagrolaimidae</taxon>
        <taxon>Panagrellus</taxon>
    </lineage>
</organism>
<evidence type="ECO:0000313" key="1">
    <source>
        <dbReference type="Proteomes" id="UP000492821"/>
    </source>
</evidence>
<dbReference type="WBParaSite" id="Pan_g23978.t1">
    <property type="protein sequence ID" value="Pan_g23978.t1"/>
    <property type="gene ID" value="Pan_g23978"/>
</dbReference>
<protein>
    <submittedName>
        <fullName evidence="2">DX domain-containing protein</fullName>
    </submittedName>
</protein>
<dbReference type="AlphaFoldDB" id="A0A7E4VRH3"/>
<proteinExistence type="predicted"/>
<sequence>MRPINYEISNNEAAEMAKDCEHCVSTNENDTRILACYVSAKYEFMKSEITSVAGCGEIKLDITPINEPTFKCQKIQKDATSKDYSVVCYCTASMCNDIFPFLEELKKFDDRLTTTKPMTRTPYNPYPETRSPPFMCYSSENDGFFPRECPSHKCMFSSQKTDKGQIVNEYHCMEVLNNMKGCQIIDGKELQCYCLESLCNTKSWAAPQINSFHSKRFTCNDYSDTKIETESKSIKCNGPPQCTSYMHKTEKHEIQFEGGCLDGSRLESLYTDDCYFDKEYPDGPLFVCYCSQSNCNNFDAFIEWAKEKKAYKWIEDAYKEVNSHRGHEYYVIFSLLLFQLIIMVY</sequence>
<reference evidence="1" key="1">
    <citation type="journal article" date="2013" name="Genetics">
        <title>The draft genome and transcriptome of Panagrellus redivivus are shaped by the harsh demands of a free-living lifestyle.</title>
        <authorList>
            <person name="Srinivasan J."/>
            <person name="Dillman A.R."/>
            <person name="Macchietto M.G."/>
            <person name="Heikkinen L."/>
            <person name="Lakso M."/>
            <person name="Fracchia K.M."/>
            <person name="Antoshechkin I."/>
            <person name="Mortazavi A."/>
            <person name="Wong G."/>
            <person name="Sternberg P.W."/>
        </authorList>
    </citation>
    <scope>NUCLEOTIDE SEQUENCE [LARGE SCALE GENOMIC DNA]</scope>
    <source>
        <strain evidence="1">MT8872</strain>
    </source>
</reference>